<name>A0A327Y1J1_9BACL</name>
<accession>A0A327Y1J1</accession>
<dbReference type="RefSeq" id="WP_181502985.1">
    <property type="nucleotide sequence ID" value="NZ_QLMH01000030.1"/>
</dbReference>
<protein>
    <submittedName>
        <fullName evidence="1">Uncharacterized protein</fullName>
    </submittedName>
</protein>
<sequence length="46" mass="5520">MVNFCTTENRDSHPKESTFVNVMHDWMKDIKQIGKREVGVERLKER</sequence>
<gene>
    <name evidence="1" type="ORF">B0I26_13014</name>
</gene>
<keyword evidence="2" id="KW-1185">Reference proteome</keyword>
<proteinExistence type="predicted"/>
<reference evidence="1 2" key="1">
    <citation type="submission" date="2018-06" db="EMBL/GenBank/DDBJ databases">
        <title>Genomic Encyclopedia of Type Strains, Phase III (KMG-III): the genomes of soil and plant-associated and newly described type strains.</title>
        <authorList>
            <person name="Whitman W."/>
        </authorList>
    </citation>
    <scope>NUCLEOTIDE SEQUENCE [LARGE SCALE GENOMIC DNA]</scope>
    <source>
        <strain evidence="1 2">CGMCC 1.8979</strain>
    </source>
</reference>
<evidence type="ECO:0000313" key="2">
    <source>
        <dbReference type="Proteomes" id="UP000248555"/>
    </source>
</evidence>
<comment type="caution">
    <text evidence="1">The sequence shown here is derived from an EMBL/GenBank/DDBJ whole genome shotgun (WGS) entry which is preliminary data.</text>
</comment>
<dbReference type="AlphaFoldDB" id="A0A327Y1J1"/>
<dbReference type="EMBL" id="QLMH01000030">
    <property type="protein sequence ID" value="RAK14271.1"/>
    <property type="molecule type" value="Genomic_DNA"/>
</dbReference>
<dbReference type="Proteomes" id="UP000248555">
    <property type="component" value="Unassembled WGS sequence"/>
</dbReference>
<organism evidence="1 2">
    <name type="scientific">Paranoxybacillus vitaminiphilus</name>
    <dbReference type="NCBI Taxonomy" id="581036"/>
    <lineage>
        <taxon>Bacteria</taxon>
        <taxon>Bacillati</taxon>
        <taxon>Bacillota</taxon>
        <taxon>Bacilli</taxon>
        <taxon>Bacillales</taxon>
        <taxon>Anoxybacillaceae</taxon>
        <taxon>Paranoxybacillus</taxon>
    </lineage>
</organism>
<evidence type="ECO:0000313" key="1">
    <source>
        <dbReference type="EMBL" id="RAK14271.1"/>
    </source>
</evidence>